<feature type="transmembrane region" description="Helical" evidence="1">
    <location>
        <begin position="173"/>
        <end position="196"/>
    </location>
</feature>
<keyword evidence="1" id="KW-0472">Membrane</keyword>
<name>A0A5E8CM18_9ZZZZ</name>
<feature type="transmembrane region" description="Helical" evidence="1">
    <location>
        <begin position="146"/>
        <end position="167"/>
    </location>
</feature>
<feature type="transmembrane region" description="Helical" evidence="1">
    <location>
        <begin position="67"/>
        <end position="85"/>
    </location>
</feature>
<dbReference type="AlphaFoldDB" id="A0A5E8CM18"/>
<evidence type="ECO:0000313" key="2">
    <source>
        <dbReference type="EMBL" id="VVU94740.1"/>
    </source>
</evidence>
<sequence length="221" mass="26414">MPCFKRETGIELHNLNELESETQVLTDVENNISIESNSCLGNRFNKYLLNIKNWFIDNFNRIYGNYLHVYFIIVFEILFYFNYVVDIESDEIKRVLDSFSTDIKKYMPDYINNLTKEENNELFQDMCHNLTINHVDKNNALLKEEAYNVIWALSTCLIIIIMIHFRVVNDKNIFFVKTLEAIIFIGVIAIFEYYFFTEIITKYHIMNNDEASCYLYNNIFE</sequence>
<keyword evidence="1" id="KW-1133">Transmembrane helix</keyword>
<proteinExistence type="predicted"/>
<protein>
    <submittedName>
        <fullName evidence="2">Uncharacterized protein</fullName>
    </submittedName>
</protein>
<evidence type="ECO:0000256" key="1">
    <source>
        <dbReference type="SAM" id="Phobius"/>
    </source>
</evidence>
<keyword evidence="1" id="KW-0812">Transmembrane</keyword>
<dbReference type="EMBL" id="CABVLZ010000002">
    <property type="protein sequence ID" value="VVU94740.1"/>
    <property type="molecule type" value="Genomic_DNA"/>
</dbReference>
<gene>
    <name evidence="2" type="ORF">CPAV1605_465</name>
</gene>
<reference evidence="2" key="1">
    <citation type="submission" date="2019-09" db="EMBL/GenBank/DDBJ databases">
        <authorList>
            <person name="Needham M D."/>
        </authorList>
    </citation>
    <scope>NUCLEOTIDE SEQUENCE</scope>
</reference>
<accession>A0A5E8CM18</accession>
<organism evidence="2">
    <name type="scientific">seawater metagenome</name>
    <dbReference type="NCBI Taxonomy" id="1561972"/>
    <lineage>
        <taxon>unclassified sequences</taxon>
        <taxon>metagenomes</taxon>
        <taxon>ecological metagenomes</taxon>
    </lineage>
</organism>